<keyword evidence="3" id="KW-1185">Reference proteome</keyword>
<reference evidence="2 3" key="1">
    <citation type="submission" date="2017-08" db="EMBL/GenBank/DDBJ databases">
        <title>Lysobacter sylvestris genome.</title>
        <authorList>
            <person name="Zhang D.-C."/>
            <person name="Albuquerque L."/>
            <person name="Franca L."/>
            <person name="Froufe H.J.C."/>
            <person name="Barroso C."/>
            <person name="Egas C."/>
            <person name="Da Costa M."/>
            <person name="Margesin R."/>
        </authorList>
    </citation>
    <scope>NUCLEOTIDE SEQUENCE [LARGE SCALE GENOMIC DNA]</scope>
    <source>
        <strain evidence="2 3">AM20-91</strain>
    </source>
</reference>
<proteinExistence type="predicted"/>
<gene>
    <name evidence="2" type="ORF">Lysil_0658</name>
</gene>
<accession>A0A2K1Q1X5</accession>
<organism evidence="2 3">
    <name type="scientific">Solilutibacter silvestris</name>
    <dbReference type="NCBI Taxonomy" id="1645665"/>
    <lineage>
        <taxon>Bacteria</taxon>
        <taxon>Pseudomonadati</taxon>
        <taxon>Pseudomonadota</taxon>
        <taxon>Gammaproteobacteria</taxon>
        <taxon>Lysobacterales</taxon>
        <taxon>Lysobacteraceae</taxon>
        <taxon>Solilutibacter</taxon>
    </lineage>
</organism>
<dbReference type="OrthoDB" id="8718293at2"/>
<dbReference type="Proteomes" id="UP000236220">
    <property type="component" value="Unassembled WGS sequence"/>
</dbReference>
<feature type="region of interest" description="Disordered" evidence="1">
    <location>
        <begin position="83"/>
        <end position="103"/>
    </location>
</feature>
<dbReference type="EMBL" id="NPZB01000001">
    <property type="protein sequence ID" value="PNS09029.1"/>
    <property type="molecule type" value="Genomic_DNA"/>
</dbReference>
<protein>
    <submittedName>
        <fullName evidence="2">Uncharacterized protein</fullName>
    </submittedName>
</protein>
<comment type="caution">
    <text evidence="2">The sequence shown here is derived from an EMBL/GenBank/DDBJ whole genome shotgun (WGS) entry which is preliminary data.</text>
</comment>
<evidence type="ECO:0000256" key="1">
    <source>
        <dbReference type="SAM" id="MobiDB-lite"/>
    </source>
</evidence>
<dbReference type="RefSeq" id="WP_103074136.1">
    <property type="nucleotide sequence ID" value="NZ_NPZB01000001.1"/>
</dbReference>
<name>A0A2K1Q1X5_9GAMM</name>
<dbReference type="AlphaFoldDB" id="A0A2K1Q1X5"/>
<evidence type="ECO:0000313" key="3">
    <source>
        <dbReference type="Proteomes" id="UP000236220"/>
    </source>
</evidence>
<sequence>MDPFESFVGRRQNALKRIARATSGEHQYEDVVNEAWLMAGTISERYGLELDFADAEFQQVLISHLYQSLVRYTERIVRGAVRLDHSPSGESGGNKPNLLMNRLASNDGRDPLSHLLIDETVSTQPDDGGWHPSLAGAWIRLLRRHEGRMRYVASRLLVSIPHAYACCAKARWLATVQHPIPFDPRAMETQLGPWRRKRAIRIQRQLEFDFVEELPLRHG</sequence>
<evidence type="ECO:0000313" key="2">
    <source>
        <dbReference type="EMBL" id="PNS09029.1"/>
    </source>
</evidence>